<evidence type="ECO:0000313" key="7">
    <source>
        <dbReference type="EnsemblMetazoa" id="KAF7494157.1"/>
    </source>
</evidence>
<evidence type="ECO:0000259" key="4">
    <source>
        <dbReference type="PROSITE" id="PS50195"/>
    </source>
</evidence>
<feature type="region of interest" description="Disordered" evidence="1">
    <location>
        <begin position="746"/>
        <end position="790"/>
    </location>
</feature>
<evidence type="ECO:0000259" key="3">
    <source>
        <dbReference type="PROSITE" id="PS50132"/>
    </source>
</evidence>
<dbReference type="InterPro" id="IPR036871">
    <property type="entry name" value="PX_dom_sf"/>
</dbReference>
<sequence>MLHLNLILFSSFVLFLLIFSFNFILFVLTTVVSISFGIFLYLELSTSNVSKEFEIFERNHNDPIDFIEIIPYFRNYLNDCIQNQYLHSRKLRCNKKFQCHSEVDDQLNDVLKLIIKNNVHSWFSLLSENQEFPNSLYLFLNELIKLLIKRIKKISLDDLIINKLVDEVIKHKRLFRVTKSKLEYKIHTDEEMILMFFNVERKTERTYSHEKVCLNHDSLQEFLSRICDIIQFNLFPTKSFQNETFCLLTKDLFLKLILMPVLETFSEPDFLNRIIILLLKSNLPSTETFIWVLQSTDDVNELRSVMESVDQEILFVRSRDHEDDESKMKQQLQSLLYLKRIIQSNLKKFDESDCDSVIDQQTELTPSLSSSSSSSSKISDQFENRISISFETILRHDFALEYFIEYMSNIGSDNYVNFYVNARTFKVSVEQGLFDIYLSSITDTSVPSEQYQQLQTVIRETALSIYDTYLGDANKRTYLKLVDRNHCKQLHQNLMSDDPSLWLNECLFDDILWNVKDLLKNREEFFPSFKKSKYYRKLLGEPDLLRDSLDDEAEIGSDQIDFRCPDLKNGGKEDNENEKSQSNRRQSFNVEIIDTGILNLQGKSFIGYLINVEQKNGENWTILRRYSEFFSFHQSMLDKCEKYRLNLKNILYLPPKTVLSNRMNENFVQYRKQMLNIYLKRLNYLHEKFSFLRKDVENFLQPGNYECNVSKNLMLNPIKTIGNVFKNQSGNIIDGFQRLSRTLSSQTDLTKSNNELNKRSSQDDSIPMKSSHNVLADKKSSNSGDYINSKSIGDGQSLTAEVLRRTNLKVMKKISHY</sequence>
<dbReference type="AlphaFoldDB" id="A0A834VE41"/>
<reference evidence="6" key="2">
    <citation type="submission" date="2020-01" db="EMBL/GenBank/DDBJ databases">
        <authorList>
            <person name="Korhonen P.K.K."/>
            <person name="Guangxu M.G."/>
            <person name="Wang T.W."/>
            <person name="Stroehlein A.J.S."/>
            <person name="Young N.D."/>
            <person name="Ang C.-S.A."/>
            <person name="Fernando D.W.F."/>
            <person name="Lu H.L."/>
            <person name="Taylor S.T."/>
            <person name="Ehtesham M.E.M."/>
            <person name="Najaraj S.H.N."/>
            <person name="Harsha G.H.G."/>
            <person name="Madugundu A.M."/>
            <person name="Renuse S.R."/>
            <person name="Holt D.H."/>
            <person name="Pandey A.P."/>
            <person name="Papenfuss A.P."/>
            <person name="Gasser R.B.G."/>
            <person name="Fischer K.F."/>
        </authorList>
    </citation>
    <scope>NUCLEOTIDE SEQUENCE</scope>
    <source>
        <strain evidence="6">SSS_KF_BRIS2020</strain>
    </source>
</reference>
<dbReference type="EMBL" id="WVUK01000054">
    <property type="protein sequence ID" value="KAF7494157.1"/>
    <property type="molecule type" value="Genomic_DNA"/>
</dbReference>
<dbReference type="InterPro" id="IPR036305">
    <property type="entry name" value="RGS_sf"/>
</dbReference>
<feature type="domain" description="PXA" evidence="5">
    <location>
        <begin position="100"/>
        <end position="283"/>
    </location>
</feature>
<dbReference type="Pfam" id="PF02194">
    <property type="entry name" value="PXA"/>
    <property type="match status" value="1"/>
</dbReference>
<dbReference type="SMART" id="SM00315">
    <property type="entry name" value="RGS"/>
    <property type="match status" value="1"/>
</dbReference>
<feature type="domain" description="RGS" evidence="3">
    <location>
        <begin position="389"/>
        <end position="539"/>
    </location>
</feature>
<dbReference type="SMART" id="SM00312">
    <property type="entry name" value="PX"/>
    <property type="match status" value="1"/>
</dbReference>
<proteinExistence type="predicted"/>
<reference evidence="8" key="1">
    <citation type="journal article" date="2020" name="PLoS Negl. Trop. Dis.">
        <title>High-quality nuclear genome for Sarcoptes scabiei-A critical resource for a neglected parasite.</title>
        <authorList>
            <person name="Korhonen P.K."/>
            <person name="Gasser R.B."/>
            <person name="Ma G."/>
            <person name="Wang T."/>
            <person name="Stroehlein A.J."/>
            <person name="Young N.D."/>
            <person name="Ang C.S."/>
            <person name="Fernando D.D."/>
            <person name="Lu H.C."/>
            <person name="Taylor S."/>
            <person name="Reynolds S.L."/>
            <person name="Mofiz E."/>
            <person name="Najaraj S.H."/>
            <person name="Gowda H."/>
            <person name="Madugundu A."/>
            <person name="Renuse S."/>
            <person name="Holt D."/>
            <person name="Pandey A."/>
            <person name="Papenfuss A.T."/>
            <person name="Fischer K."/>
        </authorList>
    </citation>
    <scope>NUCLEOTIDE SEQUENCE [LARGE SCALE GENOMIC DNA]</scope>
</reference>
<keyword evidence="2" id="KW-0472">Membrane</keyword>
<dbReference type="OrthoDB" id="5772781at2759"/>
<reference evidence="7" key="3">
    <citation type="submission" date="2022-06" db="UniProtKB">
        <authorList>
            <consortium name="EnsemblMetazoa"/>
        </authorList>
    </citation>
    <scope>IDENTIFICATION</scope>
</reference>
<dbReference type="GO" id="GO:0035091">
    <property type="term" value="F:phosphatidylinositol binding"/>
    <property type="evidence" value="ECO:0007669"/>
    <property type="project" value="InterPro"/>
</dbReference>
<feature type="domain" description="PX" evidence="4">
    <location>
        <begin position="586"/>
        <end position="707"/>
    </location>
</feature>
<dbReference type="PROSITE" id="PS50195">
    <property type="entry name" value="PX"/>
    <property type="match status" value="1"/>
</dbReference>
<dbReference type="InterPro" id="IPR016137">
    <property type="entry name" value="RGS"/>
</dbReference>
<dbReference type="Proteomes" id="UP000070412">
    <property type="component" value="Unassembled WGS sequence"/>
</dbReference>
<evidence type="ECO:0000313" key="6">
    <source>
        <dbReference type="EMBL" id="KAF7494157.1"/>
    </source>
</evidence>
<evidence type="ECO:0000256" key="1">
    <source>
        <dbReference type="SAM" id="MobiDB-lite"/>
    </source>
</evidence>
<dbReference type="Gene3D" id="3.30.1520.10">
    <property type="entry name" value="Phox-like domain"/>
    <property type="match status" value="1"/>
</dbReference>
<dbReference type="PROSITE" id="PS50132">
    <property type="entry name" value="RGS"/>
    <property type="match status" value="1"/>
</dbReference>
<dbReference type="EnsemblMetazoa" id="SSS_947s_mrna">
    <property type="protein sequence ID" value="KAF7494157.1"/>
    <property type="gene ID" value="SSS_947"/>
</dbReference>
<evidence type="ECO:0000256" key="2">
    <source>
        <dbReference type="SAM" id="Phobius"/>
    </source>
</evidence>
<evidence type="ECO:0000313" key="8">
    <source>
        <dbReference type="Proteomes" id="UP000070412"/>
    </source>
</evidence>
<dbReference type="InterPro" id="IPR001683">
    <property type="entry name" value="PX_dom"/>
</dbReference>
<dbReference type="Pfam" id="PF00787">
    <property type="entry name" value="PX"/>
    <property type="match status" value="1"/>
</dbReference>
<organism evidence="6">
    <name type="scientific">Sarcoptes scabiei</name>
    <name type="common">Itch mite</name>
    <name type="synonym">Acarus scabiei</name>
    <dbReference type="NCBI Taxonomy" id="52283"/>
    <lineage>
        <taxon>Eukaryota</taxon>
        <taxon>Metazoa</taxon>
        <taxon>Ecdysozoa</taxon>
        <taxon>Arthropoda</taxon>
        <taxon>Chelicerata</taxon>
        <taxon>Arachnida</taxon>
        <taxon>Acari</taxon>
        <taxon>Acariformes</taxon>
        <taxon>Sarcoptiformes</taxon>
        <taxon>Astigmata</taxon>
        <taxon>Psoroptidia</taxon>
        <taxon>Sarcoptoidea</taxon>
        <taxon>Sarcoptidae</taxon>
        <taxon>Sarcoptinae</taxon>
        <taxon>Sarcoptes</taxon>
    </lineage>
</organism>
<feature type="transmembrane region" description="Helical" evidence="2">
    <location>
        <begin position="12"/>
        <end position="42"/>
    </location>
</feature>
<accession>A0A834VE41</accession>
<dbReference type="SUPFAM" id="SSF48097">
    <property type="entry name" value="Regulator of G-protein signaling, RGS"/>
    <property type="match status" value="1"/>
</dbReference>
<dbReference type="Gene3D" id="1.10.167.10">
    <property type="entry name" value="Regulator of G-protein Signalling 4, domain 2"/>
    <property type="match status" value="1"/>
</dbReference>
<evidence type="ECO:0000259" key="5">
    <source>
        <dbReference type="PROSITE" id="PS51207"/>
    </source>
</evidence>
<dbReference type="InterPro" id="IPR003114">
    <property type="entry name" value="Phox_assoc"/>
</dbReference>
<dbReference type="PANTHER" id="PTHR22775:SF3">
    <property type="entry name" value="SORTING NEXIN-13"/>
    <property type="match status" value="1"/>
</dbReference>
<dbReference type="PANTHER" id="PTHR22775">
    <property type="entry name" value="SORTING NEXIN"/>
    <property type="match status" value="1"/>
</dbReference>
<dbReference type="InterPro" id="IPR044926">
    <property type="entry name" value="RGS_subdomain_2"/>
</dbReference>
<dbReference type="SUPFAM" id="SSF64268">
    <property type="entry name" value="PX domain"/>
    <property type="match status" value="1"/>
</dbReference>
<dbReference type="PROSITE" id="PS51207">
    <property type="entry name" value="PXA"/>
    <property type="match status" value="1"/>
</dbReference>
<protein>
    <submittedName>
        <fullName evidence="6">Sorting nexin-13</fullName>
    </submittedName>
</protein>
<name>A0A834VE41_SARSC</name>
<feature type="compositionally biased region" description="Polar residues" evidence="1">
    <location>
        <begin position="746"/>
        <end position="755"/>
    </location>
</feature>
<keyword evidence="2" id="KW-0812">Transmembrane</keyword>
<gene>
    <name evidence="6" type="primary">SSS_947g</name>
    <name evidence="6" type="ORF">SSS_947</name>
</gene>
<feature type="compositionally biased region" description="Polar residues" evidence="1">
    <location>
        <begin position="781"/>
        <end position="790"/>
    </location>
</feature>
<dbReference type="SMART" id="SM00313">
    <property type="entry name" value="PXA"/>
    <property type="match status" value="1"/>
</dbReference>
<dbReference type="Pfam" id="PF00615">
    <property type="entry name" value="RGS"/>
    <property type="match status" value="1"/>
</dbReference>
<keyword evidence="8" id="KW-1185">Reference proteome</keyword>
<keyword evidence="2" id="KW-1133">Transmembrane helix</keyword>